<accession>A0A4S4BWL2</accession>
<keyword evidence="1" id="KW-0812">Transmembrane</keyword>
<dbReference type="PROSITE" id="PS51257">
    <property type="entry name" value="PROKAR_LIPOPROTEIN"/>
    <property type="match status" value="1"/>
</dbReference>
<organism evidence="2 3">
    <name type="scientific">Cohnella fermenti</name>
    <dbReference type="NCBI Taxonomy" id="2565925"/>
    <lineage>
        <taxon>Bacteria</taxon>
        <taxon>Bacillati</taxon>
        <taxon>Bacillota</taxon>
        <taxon>Bacilli</taxon>
        <taxon>Bacillales</taxon>
        <taxon>Paenibacillaceae</taxon>
        <taxon>Cohnella</taxon>
    </lineage>
</organism>
<protein>
    <submittedName>
        <fullName evidence="2">Uncharacterized protein</fullName>
    </submittedName>
</protein>
<proteinExistence type="predicted"/>
<dbReference type="RefSeq" id="WP_136370084.1">
    <property type="nucleotide sequence ID" value="NZ_SSOB01000013.1"/>
</dbReference>
<dbReference type="AlphaFoldDB" id="A0A4S4BWL2"/>
<dbReference type="OrthoDB" id="2621664at2"/>
<dbReference type="EMBL" id="SSOB01000013">
    <property type="protein sequence ID" value="THF79548.1"/>
    <property type="molecule type" value="Genomic_DNA"/>
</dbReference>
<reference evidence="2 3" key="1">
    <citation type="submission" date="2019-04" db="EMBL/GenBank/DDBJ databases">
        <title>Cohnella sp. nov. isolated from preserved vegetables.</title>
        <authorList>
            <person name="Lin S.-Y."/>
            <person name="Hung M.-H."/>
            <person name="Young C.-C."/>
        </authorList>
    </citation>
    <scope>NUCLEOTIDE SEQUENCE [LARGE SCALE GENOMIC DNA]</scope>
    <source>
        <strain evidence="2 3">CC-MHH1044</strain>
    </source>
</reference>
<feature type="transmembrane region" description="Helical" evidence="1">
    <location>
        <begin position="38"/>
        <end position="71"/>
    </location>
</feature>
<keyword evidence="3" id="KW-1185">Reference proteome</keyword>
<evidence type="ECO:0000256" key="1">
    <source>
        <dbReference type="SAM" id="Phobius"/>
    </source>
</evidence>
<dbReference type="Proteomes" id="UP000310636">
    <property type="component" value="Unassembled WGS sequence"/>
</dbReference>
<evidence type="ECO:0000313" key="3">
    <source>
        <dbReference type="Proteomes" id="UP000310636"/>
    </source>
</evidence>
<keyword evidence="1" id="KW-0472">Membrane</keyword>
<sequence length="109" mass="11295">MRNFAVAAGGLASLGCLLLCGLLLLWNPYSDASPGSGTIAVVTFMLILPACLGLIGAILQSPVLLVVVFVWSLPVGGYLAIAAIPGLFNLFAAVLLLYLLSAVLLRRNP</sequence>
<evidence type="ECO:0000313" key="2">
    <source>
        <dbReference type="EMBL" id="THF79548.1"/>
    </source>
</evidence>
<feature type="transmembrane region" description="Helical" evidence="1">
    <location>
        <begin position="77"/>
        <end position="105"/>
    </location>
</feature>
<keyword evidence="1" id="KW-1133">Transmembrane helix</keyword>
<feature type="transmembrane region" description="Helical" evidence="1">
    <location>
        <begin position="6"/>
        <end position="26"/>
    </location>
</feature>
<comment type="caution">
    <text evidence="2">The sequence shown here is derived from an EMBL/GenBank/DDBJ whole genome shotgun (WGS) entry which is preliminary data.</text>
</comment>
<gene>
    <name evidence="2" type="ORF">E6C55_12275</name>
</gene>
<name>A0A4S4BWL2_9BACL</name>